<accession>A5FN88</accession>
<dbReference type="SUPFAM" id="SSF52266">
    <property type="entry name" value="SGNH hydrolase"/>
    <property type="match status" value="1"/>
</dbReference>
<dbReference type="GeneID" id="31763166"/>
<dbReference type="STRING" id="376686.Fjoh_0300"/>
<sequence>MKKFLFFLSKIFAIILLLAVVLDVVYTKAYLQTNKRGKIGYVYNSKPKTIDIVILGSSRAYYHLVTPMFLKEGFNTFNYGMEGSKLFESDLILKLLLAKENKIKNVILEVDLSLSSETEYSEANTLKFMPYFWDSKIIRDQFEHLPENNIEYFLPYYRFMKYETKLGFREMLSNAIDKKGSDQNDGGYLGLFYSNPELKLDLSNVEPRRNKYYEEIKSLCKKNDINLIAIMTPVCKSTKGMDYFQKINKIYPEIHNYEDVIIEDKYFSSCAHLTDEGAKIFTARILKDFFNK</sequence>
<gene>
    <name evidence="1" type="ordered locus">Fjoh_0300</name>
</gene>
<dbReference type="EMBL" id="CP000685">
    <property type="protein sequence ID" value="ABQ03336.1"/>
    <property type="molecule type" value="Genomic_DNA"/>
</dbReference>
<reference evidence="1 2" key="1">
    <citation type="journal article" date="2009" name="Appl. Environ. Microbiol.">
        <title>Novel features of the polysaccharide-digesting gliding bacterium Flavobacterium johnsoniae as revealed by genome sequence analysis.</title>
        <authorList>
            <person name="McBride M.J."/>
            <person name="Xie G."/>
            <person name="Martens E.C."/>
            <person name="Lapidus A."/>
            <person name="Henrissat B."/>
            <person name="Rhodes R.G."/>
            <person name="Goltsman E."/>
            <person name="Wang W."/>
            <person name="Xu J."/>
            <person name="Hunnicutt D.W."/>
            <person name="Staroscik A.M."/>
            <person name="Hoover T.R."/>
            <person name="Cheng Y.Q."/>
            <person name="Stein J.L."/>
        </authorList>
    </citation>
    <scope>NUCLEOTIDE SEQUENCE [LARGE SCALE GENOMIC DNA]</scope>
    <source>
        <strain evidence="2">ATCC 17061 / DSM 2064 / JCM 8514 / BCRC 14874 / CCUG 350202 / NBRC 14942 / NCIMB 11054 / UW101</strain>
    </source>
</reference>
<evidence type="ECO:0008006" key="3">
    <source>
        <dbReference type="Google" id="ProtNLM"/>
    </source>
</evidence>
<keyword evidence="2" id="KW-1185">Reference proteome</keyword>
<protein>
    <recommendedName>
        <fullName evidence="3">DUF1574 domain-containing protein</fullName>
    </recommendedName>
</protein>
<dbReference type="RefSeq" id="WP_012022406.1">
    <property type="nucleotide sequence ID" value="NC_009441.1"/>
</dbReference>
<dbReference type="OrthoDB" id="7297045at2"/>
<dbReference type="KEGG" id="fjo:Fjoh_0300"/>
<organism evidence="1 2">
    <name type="scientific">Flavobacterium johnsoniae (strain ATCC 17061 / DSM 2064 / JCM 8514 / BCRC 14874 / CCUG 350202 / NBRC 14942 / NCIMB 11054 / UW101)</name>
    <name type="common">Cytophaga johnsonae</name>
    <dbReference type="NCBI Taxonomy" id="376686"/>
    <lineage>
        <taxon>Bacteria</taxon>
        <taxon>Pseudomonadati</taxon>
        <taxon>Bacteroidota</taxon>
        <taxon>Flavobacteriia</taxon>
        <taxon>Flavobacteriales</taxon>
        <taxon>Flavobacteriaceae</taxon>
        <taxon>Flavobacterium</taxon>
    </lineage>
</organism>
<dbReference type="AlphaFoldDB" id="A5FN88"/>
<name>A5FN88_FLAJ1</name>
<dbReference type="HOGENOM" id="CLU_082972_0_0_10"/>
<proteinExistence type="predicted"/>
<evidence type="ECO:0000313" key="1">
    <source>
        <dbReference type="EMBL" id="ABQ03336.1"/>
    </source>
</evidence>
<evidence type="ECO:0000313" key="2">
    <source>
        <dbReference type="Proteomes" id="UP000006694"/>
    </source>
</evidence>
<dbReference type="Proteomes" id="UP000006694">
    <property type="component" value="Chromosome"/>
</dbReference>
<dbReference type="eggNOG" id="COG2755">
    <property type="taxonomic scope" value="Bacteria"/>
</dbReference>